<name>A0A2P2NG08_RHIMU</name>
<sequence length="74" mass="8778">MRCWTKLTNKDSSMQRGRGIKSRREGNKELKPLKNMRTLRKCGYSVQKVTKQQIFMAYAIMVDIEFVYRQKGCN</sequence>
<accession>A0A2P2NG08</accession>
<reference evidence="2" key="1">
    <citation type="submission" date="2018-02" db="EMBL/GenBank/DDBJ databases">
        <title>Rhizophora mucronata_Transcriptome.</title>
        <authorList>
            <person name="Meera S.P."/>
            <person name="Sreeshan A."/>
            <person name="Augustine A."/>
        </authorList>
    </citation>
    <scope>NUCLEOTIDE SEQUENCE</scope>
    <source>
        <tissue evidence="2">Leaf</tissue>
    </source>
</reference>
<feature type="compositionally biased region" description="Polar residues" evidence="1">
    <location>
        <begin position="1"/>
        <end position="15"/>
    </location>
</feature>
<proteinExistence type="predicted"/>
<dbReference type="EMBL" id="GGEC01060928">
    <property type="protein sequence ID" value="MBX41412.1"/>
    <property type="molecule type" value="Transcribed_RNA"/>
</dbReference>
<evidence type="ECO:0000256" key="1">
    <source>
        <dbReference type="SAM" id="MobiDB-lite"/>
    </source>
</evidence>
<organism evidence="2">
    <name type="scientific">Rhizophora mucronata</name>
    <name type="common">Asiatic mangrove</name>
    <dbReference type="NCBI Taxonomy" id="61149"/>
    <lineage>
        <taxon>Eukaryota</taxon>
        <taxon>Viridiplantae</taxon>
        <taxon>Streptophyta</taxon>
        <taxon>Embryophyta</taxon>
        <taxon>Tracheophyta</taxon>
        <taxon>Spermatophyta</taxon>
        <taxon>Magnoliopsida</taxon>
        <taxon>eudicotyledons</taxon>
        <taxon>Gunneridae</taxon>
        <taxon>Pentapetalae</taxon>
        <taxon>rosids</taxon>
        <taxon>fabids</taxon>
        <taxon>Malpighiales</taxon>
        <taxon>Rhizophoraceae</taxon>
        <taxon>Rhizophora</taxon>
    </lineage>
</organism>
<evidence type="ECO:0000313" key="2">
    <source>
        <dbReference type="EMBL" id="MBX41412.1"/>
    </source>
</evidence>
<dbReference type="AlphaFoldDB" id="A0A2P2NG08"/>
<protein>
    <submittedName>
        <fullName evidence="2">Uncharacterized protein</fullName>
    </submittedName>
</protein>
<feature type="region of interest" description="Disordered" evidence="1">
    <location>
        <begin position="1"/>
        <end position="30"/>
    </location>
</feature>